<dbReference type="EMBL" id="AP021853">
    <property type="protein sequence ID" value="BBN97717.1"/>
    <property type="molecule type" value="Genomic_DNA"/>
</dbReference>
<evidence type="ECO:0000313" key="2">
    <source>
        <dbReference type="Proteomes" id="UP000326951"/>
    </source>
</evidence>
<evidence type="ECO:0000313" key="1">
    <source>
        <dbReference type="EMBL" id="BBN97717.1"/>
    </source>
</evidence>
<organism evidence="1 2">
    <name type="scientific">Sporolactobacillus terrae</name>
    <dbReference type="NCBI Taxonomy" id="269673"/>
    <lineage>
        <taxon>Bacteria</taxon>
        <taxon>Bacillati</taxon>
        <taxon>Bacillota</taxon>
        <taxon>Bacilli</taxon>
        <taxon>Bacillales</taxon>
        <taxon>Sporolactobacillaceae</taxon>
        <taxon>Sporolactobacillus</taxon>
    </lineage>
</organism>
<accession>A0A5K7WTP6</accession>
<gene>
    <name evidence="1" type="ORF">St703_04220</name>
</gene>
<proteinExistence type="predicted"/>
<dbReference type="RefSeq" id="WP_156031494.1">
    <property type="nucleotide sequence ID" value="NZ_AP021853.1"/>
</dbReference>
<reference evidence="1 2" key="1">
    <citation type="submission" date="2019-09" db="EMBL/GenBank/DDBJ databases">
        <title>Complete genome sequence of Sporolactobacillus terrae 70-3.</title>
        <authorList>
            <person name="Tanaka N."/>
            <person name="Shiwa Y."/>
            <person name="Fujita N."/>
            <person name="Tanasupawat S."/>
        </authorList>
    </citation>
    <scope>NUCLEOTIDE SEQUENCE [LARGE SCALE GENOMIC DNA]</scope>
    <source>
        <strain evidence="1 2">70-3</strain>
    </source>
</reference>
<name>A0A5K7WTP6_9BACL</name>
<dbReference type="Proteomes" id="UP000326951">
    <property type="component" value="Chromosome"/>
</dbReference>
<sequence>MSYKEDEKAMIEAVDRHFQEMIEKSGYPYEDVHKESTCAKRPWQWIHRLLVKL</sequence>
<dbReference type="AlphaFoldDB" id="A0A5K7WTP6"/>
<protein>
    <submittedName>
        <fullName evidence="1">Uncharacterized protein</fullName>
    </submittedName>
</protein>